<evidence type="ECO:0000313" key="1">
    <source>
        <dbReference type="WBParaSite" id="MCU_003893-RA"/>
    </source>
</evidence>
<dbReference type="WBParaSite" id="MCU_003893-RA">
    <property type="protein sequence ID" value="MCU_003893-RA"/>
    <property type="gene ID" value="MCU_003893"/>
</dbReference>
<reference evidence="1" key="1">
    <citation type="submission" date="2019-11" db="UniProtKB">
        <authorList>
            <consortium name="WormBaseParasite"/>
        </authorList>
    </citation>
    <scope>IDENTIFICATION</scope>
</reference>
<dbReference type="PANTHER" id="PTHR34035">
    <property type="entry name" value="TESTIS-EXPRESSED PROTEIN 47"/>
    <property type="match status" value="1"/>
</dbReference>
<protein>
    <submittedName>
        <fullName evidence="1">CCR4-NOT transcription complex subunit 11</fullName>
    </submittedName>
</protein>
<dbReference type="Pfam" id="PF24787">
    <property type="entry name" value="TEX47"/>
    <property type="match status" value="2"/>
</dbReference>
<dbReference type="InterPro" id="IPR055308">
    <property type="entry name" value="TEX47-like"/>
</dbReference>
<accession>A0A5K3EZZ5</accession>
<dbReference type="AlphaFoldDB" id="A0A5K3EZZ5"/>
<dbReference type="PANTHER" id="PTHR34035:SF1">
    <property type="entry name" value="TESTIS-EXPRESSED PROTEIN 47"/>
    <property type="match status" value="1"/>
</dbReference>
<sequence length="289" mass="33090">MDSGGRPLKNLYDEFEGTYAAVARDEVIHSMTVACKTGPHITDFDALSKFICNMLPQQQPPYNVTGILLIYPKFLIMILEAPIQSLLHVLQSLATSEKLLKEALAAYSSVNLISSSDDNGGDERPTDAEVIRFMVKDPDLAPIIQSRILCILHNVPARMFRAFETKSFNVEVNSIHPQVYPEDDEKRLIELLQQMTKLSSYLVCSAMKDQEEYVPEIYKMRMASLLDDLREEHPELVPQLSDIWYFTETSELEGLLSVVEYLDRNDKPDTLFNKAEQTWPIPTRNFFYE</sequence>
<name>A0A5K3EZZ5_MESCO</name>
<proteinExistence type="predicted"/>
<organism evidence="1">
    <name type="scientific">Mesocestoides corti</name>
    <name type="common">Flatworm</name>
    <dbReference type="NCBI Taxonomy" id="53468"/>
    <lineage>
        <taxon>Eukaryota</taxon>
        <taxon>Metazoa</taxon>
        <taxon>Spiralia</taxon>
        <taxon>Lophotrochozoa</taxon>
        <taxon>Platyhelminthes</taxon>
        <taxon>Cestoda</taxon>
        <taxon>Eucestoda</taxon>
        <taxon>Cyclophyllidea</taxon>
        <taxon>Mesocestoididae</taxon>
        <taxon>Mesocestoides</taxon>
    </lineage>
</organism>